<dbReference type="GO" id="GO:0005902">
    <property type="term" value="C:microvillus"/>
    <property type="evidence" value="ECO:0007669"/>
    <property type="project" value="Ensembl"/>
</dbReference>
<feature type="region of interest" description="Disordered" evidence="5">
    <location>
        <begin position="667"/>
        <end position="686"/>
    </location>
</feature>
<dbReference type="PANTHER" id="PTHR21685">
    <property type="entry name" value="TON-B BOX DOMAIN"/>
    <property type="match status" value="1"/>
</dbReference>
<dbReference type="GO" id="GO:0007605">
    <property type="term" value="P:sensory perception of sound"/>
    <property type="evidence" value="ECO:0007669"/>
    <property type="project" value="Ensembl"/>
</dbReference>
<dbReference type="GeneTree" id="ENSGT00530000064035"/>
<dbReference type="GO" id="GO:0003779">
    <property type="term" value="F:actin binding"/>
    <property type="evidence" value="ECO:0007669"/>
    <property type="project" value="UniProtKB-KW"/>
</dbReference>
<evidence type="ECO:0000259" key="7">
    <source>
        <dbReference type="Pfam" id="PF13916"/>
    </source>
</evidence>
<evidence type="ECO:0000256" key="3">
    <source>
        <dbReference type="ARBA" id="ARBA00022553"/>
    </source>
</evidence>
<keyword evidence="2" id="KW-0963">Cytoplasm</keyword>
<comment type="subcellular location">
    <subcellularLocation>
        <location evidence="1">Cytoplasm</location>
    </subcellularLocation>
</comment>
<reference evidence="8" key="1">
    <citation type="submission" date="2025-08" db="UniProtKB">
        <authorList>
            <consortium name="Ensembl"/>
        </authorList>
    </citation>
    <scope>IDENTIFICATION</scope>
</reference>
<dbReference type="GO" id="GO:0060088">
    <property type="term" value="P:auditory receptor cell stereocilium organization"/>
    <property type="evidence" value="ECO:0007669"/>
    <property type="project" value="Ensembl"/>
</dbReference>
<dbReference type="InterPro" id="IPR025903">
    <property type="entry name" value="Phostensin/Taperin_N_dom"/>
</dbReference>
<feature type="region of interest" description="Disordered" evidence="5">
    <location>
        <begin position="696"/>
        <end position="736"/>
    </location>
</feature>
<feature type="region of interest" description="Disordered" evidence="5">
    <location>
        <begin position="533"/>
        <end position="558"/>
    </location>
</feature>
<keyword evidence="4" id="KW-0009">Actin-binding</keyword>
<dbReference type="GO" id="GO:0005737">
    <property type="term" value="C:cytoplasm"/>
    <property type="evidence" value="ECO:0007669"/>
    <property type="project" value="UniProtKB-SubCell"/>
</dbReference>
<dbReference type="Ensembl" id="ENSSVLT00005027990.1">
    <property type="protein sequence ID" value="ENSSVLP00005025183.1"/>
    <property type="gene ID" value="ENSSVLG00005019950.1"/>
</dbReference>
<evidence type="ECO:0000313" key="9">
    <source>
        <dbReference type="Proteomes" id="UP000694564"/>
    </source>
</evidence>
<feature type="region of interest" description="Disordered" evidence="5">
    <location>
        <begin position="616"/>
        <end position="653"/>
    </location>
</feature>
<dbReference type="InterPro" id="IPR026671">
    <property type="entry name" value="PPP1R18/Tprn"/>
</dbReference>
<feature type="region of interest" description="Disordered" evidence="5">
    <location>
        <begin position="382"/>
        <end position="401"/>
    </location>
</feature>
<dbReference type="Pfam" id="PF13916">
    <property type="entry name" value="Phostensin_N"/>
    <property type="match status" value="1"/>
</dbReference>
<feature type="compositionally biased region" description="Acidic residues" evidence="5">
    <location>
        <begin position="629"/>
        <end position="647"/>
    </location>
</feature>
<dbReference type="GO" id="GO:0004865">
    <property type="term" value="F:protein serine/threonine phosphatase inhibitor activity"/>
    <property type="evidence" value="ECO:0007669"/>
    <property type="project" value="Ensembl"/>
</dbReference>
<accession>A0A8D2DI86</accession>
<evidence type="ECO:0000256" key="5">
    <source>
        <dbReference type="SAM" id="MobiDB-lite"/>
    </source>
</evidence>
<dbReference type="InterPro" id="IPR025907">
    <property type="entry name" value="Phostensin/Taperin_PP1-bd_dom"/>
</dbReference>
<organism evidence="8 9">
    <name type="scientific">Sciurus vulgaris</name>
    <name type="common">Eurasian red squirrel</name>
    <dbReference type="NCBI Taxonomy" id="55149"/>
    <lineage>
        <taxon>Eukaryota</taxon>
        <taxon>Metazoa</taxon>
        <taxon>Chordata</taxon>
        <taxon>Craniata</taxon>
        <taxon>Vertebrata</taxon>
        <taxon>Euteleostomi</taxon>
        <taxon>Mammalia</taxon>
        <taxon>Eutheria</taxon>
        <taxon>Euarchontoglires</taxon>
        <taxon>Glires</taxon>
        <taxon>Rodentia</taxon>
        <taxon>Sciuromorpha</taxon>
        <taxon>Sciuridae</taxon>
        <taxon>Sciurinae</taxon>
        <taxon>Sciurini</taxon>
        <taxon>Sciurus</taxon>
    </lineage>
</organism>
<proteinExistence type="predicted"/>
<dbReference type="Proteomes" id="UP000694564">
    <property type="component" value="Chromosome 15"/>
</dbReference>
<dbReference type="GO" id="GO:0120045">
    <property type="term" value="P:stereocilium maintenance"/>
    <property type="evidence" value="ECO:0007669"/>
    <property type="project" value="Ensembl"/>
</dbReference>
<dbReference type="GO" id="GO:0005654">
    <property type="term" value="C:nucleoplasm"/>
    <property type="evidence" value="ECO:0007669"/>
    <property type="project" value="Ensembl"/>
</dbReference>
<feature type="domain" description="Phostensin/Taperin N-terminal" evidence="7">
    <location>
        <begin position="9"/>
        <end position="89"/>
    </location>
</feature>
<feature type="region of interest" description="Disordered" evidence="5">
    <location>
        <begin position="134"/>
        <end position="323"/>
    </location>
</feature>
<dbReference type="OrthoDB" id="9945184at2759"/>
<dbReference type="PANTHER" id="PTHR21685:SF1">
    <property type="entry name" value="TAPERIN"/>
    <property type="match status" value="1"/>
</dbReference>
<gene>
    <name evidence="8" type="primary">TPRN</name>
</gene>
<feature type="compositionally biased region" description="Pro residues" evidence="5">
    <location>
        <begin position="166"/>
        <end position="178"/>
    </location>
</feature>
<evidence type="ECO:0000256" key="1">
    <source>
        <dbReference type="ARBA" id="ARBA00004496"/>
    </source>
</evidence>
<dbReference type="GO" id="GO:0008157">
    <property type="term" value="F:protein phosphatase 1 binding"/>
    <property type="evidence" value="ECO:0007669"/>
    <property type="project" value="Ensembl"/>
</dbReference>
<dbReference type="AlphaFoldDB" id="A0A8D2DI86"/>
<feature type="domain" description="Phostensin/Taperin PP1-binding" evidence="6">
    <location>
        <begin position="484"/>
        <end position="624"/>
    </location>
</feature>
<name>A0A8D2DI86_SCIVU</name>
<keyword evidence="3" id="KW-0597">Phosphoprotein</keyword>
<reference evidence="8" key="2">
    <citation type="submission" date="2025-09" db="UniProtKB">
        <authorList>
            <consortium name="Ensembl"/>
        </authorList>
    </citation>
    <scope>IDENTIFICATION</scope>
</reference>
<keyword evidence="9" id="KW-1185">Reference proteome</keyword>
<protein>
    <submittedName>
        <fullName evidence="8">Taperin</fullName>
    </submittedName>
</protein>
<evidence type="ECO:0000256" key="4">
    <source>
        <dbReference type="ARBA" id="ARBA00023203"/>
    </source>
</evidence>
<evidence type="ECO:0000256" key="2">
    <source>
        <dbReference type="ARBA" id="ARBA00022490"/>
    </source>
</evidence>
<dbReference type="Pfam" id="PF13914">
    <property type="entry name" value="Phostensin"/>
    <property type="match status" value="1"/>
</dbReference>
<evidence type="ECO:0000259" key="6">
    <source>
        <dbReference type="Pfam" id="PF13914"/>
    </source>
</evidence>
<dbReference type="GO" id="GO:0120044">
    <property type="term" value="C:stereocilium base"/>
    <property type="evidence" value="ECO:0007669"/>
    <property type="project" value="Ensembl"/>
</dbReference>
<feature type="compositionally biased region" description="Polar residues" evidence="5">
    <location>
        <begin position="293"/>
        <end position="313"/>
    </location>
</feature>
<evidence type="ECO:0000313" key="8">
    <source>
        <dbReference type="Ensembl" id="ENSSVLP00005025183.1"/>
    </source>
</evidence>
<sequence length="736" mass="78235">MAGLGRPGPGPRAAMPAWKREILERKRAKLAALGAGAGHGAAPAGPDECLVLAESLGPLRENPFMRLESERRRGARPAQQLLELYRRVPGVRTIRADNILIIESAPSFPPAAPPAAGIRAAEVLVFEAPPPGRVSRLLEKFDPPAAPRRRGSPERARPAASATPARPAPPAPLAPPAPHAGQRTACCEPGRLGGGAGPVTRRSDFLKKTGNNSFTVHPRGLSGGAGTRSLSNGPADPELRGDPANGLTASPPAPGEWKPKVESGEPSLHPPPSPGTPSATPAVPPAFRVPSRASATSTPSQRLRVSAATSANDSFEIRPAPKPDMKTIPLGDLQARALASLRVNSRNSFLFIPRRKAGIPLTPGEQLVGLPKRETGWASQSSAPLAQPVSGGDGVPALPRSPSRVEVKCAAEEGSCPRPATTLTDRAMRWQRPSSPPPCLPATAEAEPAERLGIPSCAKDCGEHSKPGLPITFIDEVDSEEEAPQEAKLPCSGVEVPLQYHLHRARPEHSSEVQHRGSNTFTVVPKRKTGALQAPCLDPANGESQPQQAEEEEAGNLSGPCAALGTTLKKRYPTVHEIEVIGGYLALQKSCLSKAGSSRKKMKISFNDKSLQTTFEYPSESSLVQEEKVEAEEEEEEEGEEGEEEEERLGSEKPFALFLPRATFVSSVGPESPRLPDGSSGLSSYTPKHSMAFSKWQEQTLVQAPREAEPPPKEVMLTPASQNDLSDFRSEPALYF</sequence>